<dbReference type="Proteomes" id="UP000298138">
    <property type="component" value="Unassembled WGS sequence"/>
</dbReference>
<proteinExistence type="inferred from homology"/>
<dbReference type="GO" id="GO:0003727">
    <property type="term" value="F:single-stranded RNA binding"/>
    <property type="evidence" value="ECO:0007669"/>
    <property type="project" value="TreeGrafter"/>
</dbReference>
<evidence type="ECO:0000259" key="7">
    <source>
        <dbReference type="Pfam" id="PF00575"/>
    </source>
</evidence>
<dbReference type="GO" id="GO:0003697">
    <property type="term" value="F:single-stranded DNA binding"/>
    <property type="evidence" value="ECO:0007669"/>
    <property type="project" value="TreeGrafter"/>
</dbReference>
<dbReference type="Pfam" id="PF00575">
    <property type="entry name" value="S1"/>
    <property type="match status" value="1"/>
</dbReference>
<evidence type="ECO:0000313" key="9">
    <source>
        <dbReference type="EMBL" id="TGZ80933.1"/>
    </source>
</evidence>
<dbReference type="InterPro" id="IPR036898">
    <property type="entry name" value="RNA_pol_Rpb7-like_N_sf"/>
</dbReference>
<dbReference type="PANTHER" id="PTHR12709">
    <property type="entry name" value="DNA-DIRECTED RNA POLYMERASE II, III"/>
    <property type="match status" value="1"/>
</dbReference>
<dbReference type="InParanoid" id="A0A4S2MWJ4"/>
<dbReference type="CDD" id="cd04462">
    <property type="entry name" value="S1_RNAPII_Rpb7"/>
    <property type="match status" value="1"/>
</dbReference>
<dbReference type="CDD" id="cd04329">
    <property type="entry name" value="RNAP_II_Rpb7_N"/>
    <property type="match status" value="1"/>
</dbReference>
<dbReference type="GO" id="GO:0060213">
    <property type="term" value="P:positive regulation of nuclear-transcribed mRNA poly(A) tail shortening"/>
    <property type="evidence" value="ECO:0007669"/>
    <property type="project" value="TreeGrafter"/>
</dbReference>
<dbReference type="PANTHER" id="PTHR12709:SF4">
    <property type="entry name" value="DNA-DIRECTED RNA POLYMERASE II SUBUNIT RPB7"/>
    <property type="match status" value="1"/>
</dbReference>
<comment type="similarity">
    <text evidence="2">Belongs to the eukaryotic RPB7/RPC8 RNA polymerase subunit family.</text>
</comment>
<name>A0A4S2MWJ4_9PEZI</name>
<evidence type="ECO:0000256" key="6">
    <source>
        <dbReference type="RuleBase" id="RU369086"/>
    </source>
</evidence>
<dbReference type="GO" id="GO:0000932">
    <property type="term" value="C:P-body"/>
    <property type="evidence" value="ECO:0007669"/>
    <property type="project" value="TreeGrafter"/>
</dbReference>
<dbReference type="Pfam" id="PF03876">
    <property type="entry name" value="SHS2_Rpb7-N"/>
    <property type="match status" value="1"/>
</dbReference>
<dbReference type="GO" id="GO:0005665">
    <property type="term" value="C:RNA polymerase II, core complex"/>
    <property type="evidence" value="ECO:0007669"/>
    <property type="project" value="TreeGrafter"/>
</dbReference>
<dbReference type="GO" id="GO:0006367">
    <property type="term" value="P:transcription initiation at RNA polymerase II promoter"/>
    <property type="evidence" value="ECO:0007669"/>
    <property type="project" value="TreeGrafter"/>
</dbReference>
<dbReference type="GO" id="GO:0031369">
    <property type="term" value="F:translation initiation factor binding"/>
    <property type="evidence" value="ECO:0007669"/>
    <property type="project" value="TreeGrafter"/>
</dbReference>
<dbReference type="AlphaFoldDB" id="A0A4S2MWJ4"/>
<evidence type="ECO:0000313" key="10">
    <source>
        <dbReference type="Proteomes" id="UP000298138"/>
    </source>
</evidence>
<comment type="subcellular location">
    <subcellularLocation>
        <location evidence="1 6">Nucleus</location>
    </subcellularLocation>
</comment>
<evidence type="ECO:0000256" key="5">
    <source>
        <dbReference type="ARBA" id="ARBA00023242"/>
    </source>
</evidence>
<feature type="domain" description="RNA polymerase Rpb7-like N-terminal" evidence="8">
    <location>
        <begin position="8"/>
        <end position="63"/>
    </location>
</feature>
<feature type="non-terminal residue" evidence="9">
    <location>
        <position position="215"/>
    </location>
</feature>
<keyword evidence="4 6" id="KW-0804">Transcription</keyword>
<keyword evidence="3 6" id="KW-0240">DNA-directed RNA polymerase</keyword>
<dbReference type="Gene3D" id="3.30.1490.120">
    <property type="entry name" value="RNA polymerase Rpb7-like, N-terminal domain"/>
    <property type="match status" value="1"/>
</dbReference>
<dbReference type="Gene3D" id="2.40.50.140">
    <property type="entry name" value="Nucleic acid-binding proteins"/>
    <property type="match status" value="1"/>
</dbReference>
<dbReference type="EMBL" id="ML220122">
    <property type="protein sequence ID" value="TGZ80933.1"/>
    <property type="molecule type" value="Genomic_DNA"/>
</dbReference>
<comment type="function">
    <text evidence="6">DNA-dependent RNA polymerase which catalyzes the transcription of DNA into RNA using the four ribonucleoside triphosphates as substrates.</text>
</comment>
<evidence type="ECO:0000256" key="3">
    <source>
        <dbReference type="ARBA" id="ARBA00022478"/>
    </source>
</evidence>
<reference evidence="9 10" key="1">
    <citation type="submission" date="2019-04" db="EMBL/GenBank/DDBJ databases">
        <title>Comparative genomics and transcriptomics to analyze fruiting body development in filamentous ascomycetes.</title>
        <authorList>
            <consortium name="DOE Joint Genome Institute"/>
            <person name="Lutkenhaus R."/>
            <person name="Traeger S."/>
            <person name="Breuer J."/>
            <person name="Kuo A."/>
            <person name="Lipzen A."/>
            <person name="Pangilinan J."/>
            <person name="Dilworth D."/>
            <person name="Sandor L."/>
            <person name="Poggeler S."/>
            <person name="Barry K."/>
            <person name="Grigoriev I.V."/>
            <person name="Nowrousian M."/>
        </authorList>
    </citation>
    <scope>NUCLEOTIDE SEQUENCE [LARGE SCALE GENOMIC DNA]</scope>
    <source>
        <strain evidence="9 10">CBS 389.68</strain>
    </source>
</reference>
<protein>
    <recommendedName>
        <fullName evidence="6">DNA-directed RNA polymerase subunit</fullName>
    </recommendedName>
</protein>
<evidence type="ECO:0000256" key="2">
    <source>
        <dbReference type="ARBA" id="ARBA00009307"/>
    </source>
</evidence>
<keyword evidence="10" id="KW-1185">Reference proteome</keyword>
<dbReference type="SUPFAM" id="SSF50249">
    <property type="entry name" value="Nucleic acid-binding proteins"/>
    <property type="match status" value="1"/>
</dbReference>
<organism evidence="9 10">
    <name type="scientific">Ascodesmis nigricans</name>
    <dbReference type="NCBI Taxonomy" id="341454"/>
    <lineage>
        <taxon>Eukaryota</taxon>
        <taxon>Fungi</taxon>
        <taxon>Dikarya</taxon>
        <taxon>Ascomycota</taxon>
        <taxon>Pezizomycotina</taxon>
        <taxon>Pezizomycetes</taxon>
        <taxon>Pezizales</taxon>
        <taxon>Ascodesmidaceae</taxon>
        <taxon>Ascodesmis</taxon>
    </lineage>
</organism>
<dbReference type="InterPro" id="IPR045113">
    <property type="entry name" value="Rpb7-like"/>
</dbReference>
<evidence type="ECO:0000259" key="8">
    <source>
        <dbReference type="Pfam" id="PF03876"/>
    </source>
</evidence>
<dbReference type="SUPFAM" id="SSF88798">
    <property type="entry name" value="N-terminal, heterodimerisation domain of RBP7 (RpoE)"/>
    <property type="match status" value="1"/>
</dbReference>
<dbReference type="OrthoDB" id="1162399at2759"/>
<dbReference type="InterPro" id="IPR005576">
    <property type="entry name" value="Rpb7-like_N"/>
</dbReference>
<feature type="domain" description="S1 motif" evidence="7">
    <location>
        <begin position="78"/>
        <end position="155"/>
    </location>
</feature>
<dbReference type="FunFam" id="2.40.50.140:FF:000043">
    <property type="entry name" value="DNA-directed RNA polymerase II subunit RPB7"/>
    <property type="match status" value="1"/>
</dbReference>
<evidence type="ECO:0000256" key="1">
    <source>
        <dbReference type="ARBA" id="ARBA00004123"/>
    </source>
</evidence>
<dbReference type="InterPro" id="IPR012340">
    <property type="entry name" value="NA-bd_OB-fold"/>
</dbReference>
<dbReference type="GO" id="GO:0045948">
    <property type="term" value="P:positive regulation of translational initiation"/>
    <property type="evidence" value="ECO:0007669"/>
    <property type="project" value="TreeGrafter"/>
</dbReference>
<evidence type="ECO:0000256" key="4">
    <source>
        <dbReference type="ARBA" id="ARBA00023163"/>
    </source>
</evidence>
<keyword evidence="5 6" id="KW-0539">Nucleus</keyword>
<dbReference type="STRING" id="341454.A0A4S2MWJ4"/>
<accession>A0A4S2MWJ4</accession>
<sequence length="215" mass="24273">MFFIQELEKTITLHPSYFRPQMRDYLIHKLHADVEGSCTGQFYIICVIDHEKITPGKIIPGRGDAEFTIHYKAIVYRPFRGETVDAVVTSVSKMGFFAEVGALQCFVSKQCIPSDMPFDETASPPQYSDGGDQVITRGAHVRMKLVGVRSDVGKMFATGSIKEDYLGWVTQLLGNITLLPHPLTHRVLQSFIGRVSLKNFVVRHDHLFPNLSEWS</sequence>
<dbReference type="FunCoup" id="A0A4S2MWJ4">
    <property type="interactions" value="1050"/>
</dbReference>
<gene>
    <name evidence="9" type="ORF">EX30DRAFT_331733</name>
</gene>
<dbReference type="FunFam" id="3.30.1490.120:FF:000001">
    <property type="entry name" value="DNA-directed RNA polymerase II subunit RPB7"/>
    <property type="match status" value="1"/>
</dbReference>
<dbReference type="InterPro" id="IPR003029">
    <property type="entry name" value="S1_domain"/>
</dbReference>